<evidence type="ECO:0000256" key="4">
    <source>
        <dbReference type="ARBA" id="ARBA00023136"/>
    </source>
</evidence>
<keyword evidence="4 5" id="KW-0472">Membrane</keyword>
<dbReference type="AlphaFoldDB" id="A0A927GW56"/>
<feature type="transmembrane region" description="Helical" evidence="5">
    <location>
        <begin position="43"/>
        <end position="64"/>
    </location>
</feature>
<evidence type="ECO:0000256" key="3">
    <source>
        <dbReference type="ARBA" id="ARBA00022989"/>
    </source>
</evidence>
<dbReference type="RefSeq" id="WP_190762473.1">
    <property type="nucleotide sequence ID" value="NZ_JACXLD010000001.1"/>
</dbReference>
<proteinExistence type="predicted"/>
<dbReference type="GO" id="GO:0016020">
    <property type="term" value="C:membrane"/>
    <property type="evidence" value="ECO:0007669"/>
    <property type="project" value="UniProtKB-SubCell"/>
</dbReference>
<evidence type="ECO:0000256" key="1">
    <source>
        <dbReference type="ARBA" id="ARBA00004141"/>
    </source>
</evidence>
<comment type="caution">
    <text evidence="6">The sequence shown here is derived from an EMBL/GenBank/DDBJ whole genome shotgun (WGS) entry which is preliminary data.</text>
</comment>
<dbReference type="Proteomes" id="UP000610558">
    <property type="component" value="Unassembled WGS sequence"/>
</dbReference>
<accession>A0A927GW56</accession>
<feature type="transmembrane region" description="Helical" evidence="5">
    <location>
        <begin position="95"/>
        <end position="114"/>
    </location>
</feature>
<reference evidence="6" key="1">
    <citation type="submission" date="2020-09" db="EMBL/GenBank/DDBJ databases">
        <authorList>
            <person name="Yoon J.-W."/>
        </authorList>
    </citation>
    <scope>NUCLEOTIDE SEQUENCE</scope>
    <source>
        <strain evidence="6">KMU-158</strain>
    </source>
</reference>
<organism evidence="6 7">
    <name type="scientific">Spongiibacter pelagi</name>
    <dbReference type="NCBI Taxonomy" id="2760804"/>
    <lineage>
        <taxon>Bacteria</taxon>
        <taxon>Pseudomonadati</taxon>
        <taxon>Pseudomonadota</taxon>
        <taxon>Gammaproteobacteria</taxon>
        <taxon>Cellvibrionales</taxon>
        <taxon>Spongiibacteraceae</taxon>
        <taxon>Spongiibacter</taxon>
    </lineage>
</organism>
<protein>
    <submittedName>
        <fullName evidence="6">DoxX family protein</fullName>
    </submittedName>
</protein>
<feature type="transmembrane region" description="Helical" evidence="5">
    <location>
        <begin position="6"/>
        <end position="23"/>
    </location>
</feature>
<dbReference type="InterPro" id="IPR032808">
    <property type="entry name" value="DoxX"/>
</dbReference>
<dbReference type="EMBL" id="JACXLD010000001">
    <property type="protein sequence ID" value="MBD2858079.1"/>
    <property type="molecule type" value="Genomic_DNA"/>
</dbReference>
<name>A0A927GW56_9GAMM</name>
<evidence type="ECO:0000313" key="6">
    <source>
        <dbReference type="EMBL" id="MBD2858079.1"/>
    </source>
</evidence>
<keyword evidence="7" id="KW-1185">Reference proteome</keyword>
<gene>
    <name evidence="6" type="ORF">IB286_03595</name>
</gene>
<keyword evidence="2 5" id="KW-0812">Transmembrane</keyword>
<keyword evidence="3 5" id="KW-1133">Transmembrane helix</keyword>
<evidence type="ECO:0000256" key="5">
    <source>
        <dbReference type="SAM" id="Phobius"/>
    </source>
</evidence>
<comment type="subcellular location">
    <subcellularLocation>
        <location evidence="1">Membrane</location>
        <topology evidence="1">Multi-pass membrane protein</topology>
    </subcellularLocation>
</comment>
<feature type="transmembrane region" description="Helical" evidence="5">
    <location>
        <begin position="70"/>
        <end position="88"/>
    </location>
</feature>
<evidence type="ECO:0000256" key="2">
    <source>
        <dbReference type="ARBA" id="ARBA00022692"/>
    </source>
</evidence>
<dbReference type="Pfam" id="PF13564">
    <property type="entry name" value="DoxX_2"/>
    <property type="match status" value="1"/>
</dbReference>
<sequence>MATMGMLILQLLFIVLFGIAAIFKFIRHPHMVEEFEKFEYPYWLAYVAASAEIIAISLLIAGFFYPAATALGALVLFCTMLGAAAINFIKRPASYGIGVLIIAALCLWLASSQLDSLNALIA</sequence>
<evidence type="ECO:0000313" key="7">
    <source>
        <dbReference type="Proteomes" id="UP000610558"/>
    </source>
</evidence>